<comment type="caution">
    <text evidence="2">The sequence shown here is derived from an EMBL/GenBank/DDBJ whole genome shotgun (WGS) entry which is preliminary data.</text>
</comment>
<sequence>MLRTGMESRLNTHHPTLYFPGGDIILKFADPKQRNIGGYIYLRIHRKNLEAYPDLLKALTTSTESKQEFYDGGIPIFNPAEELEDVTRVLKFIYEGESSLPLTDNDFDAAYTHSSLFHMSLDYNIRPLQKHLIDHIKKDWPDTLPAWDLRERVYYNRWEAAKHWAHDRHAPEPAAVILLARQYPDNKALQDILPRGLYHLSRISVDTGSYPQQNADALKLEDYSPRSARLELLSYEDRFKALAGRERMLSRIAEEFQEMEVGENCKAPTNTKCQKNMRARLAIITQNFLTAWDPLTMLKDNFSEGKSEVIPEGEEEGEVCSCEKEWRDWVGGVRTRLFESMNDFFLDR</sequence>
<organism evidence="2 3">
    <name type="scientific">Ephemerocybe angulata</name>
    <dbReference type="NCBI Taxonomy" id="980116"/>
    <lineage>
        <taxon>Eukaryota</taxon>
        <taxon>Fungi</taxon>
        <taxon>Dikarya</taxon>
        <taxon>Basidiomycota</taxon>
        <taxon>Agaricomycotina</taxon>
        <taxon>Agaricomycetes</taxon>
        <taxon>Agaricomycetidae</taxon>
        <taxon>Agaricales</taxon>
        <taxon>Agaricineae</taxon>
        <taxon>Psathyrellaceae</taxon>
        <taxon>Ephemerocybe</taxon>
    </lineage>
</organism>
<protein>
    <recommendedName>
        <fullName evidence="1">BTB domain-containing protein</fullName>
    </recommendedName>
</protein>
<keyword evidence="3" id="KW-1185">Reference proteome</keyword>
<dbReference type="Proteomes" id="UP000521943">
    <property type="component" value="Unassembled WGS sequence"/>
</dbReference>
<proteinExistence type="predicted"/>
<evidence type="ECO:0000259" key="1">
    <source>
        <dbReference type="PROSITE" id="PS50097"/>
    </source>
</evidence>
<dbReference type="PROSITE" id="PS50097">
    <property type="entry name" value="BTB"/>
    <property type="match status" value="1"/>
</dbReference>
<dbReference type="AlphaFoldDB" id="A0A8H6M882"/>
<feature type="domain" description="BTB" evidence="1">
    <location>
        <begin position="22"/>
        <end position="102"/>
    </location>
</feature>
<dbReference type="EMBL" id="JACGCI010000018">
    <property type="protein sequence ID" value="KAF6758525.1"/>
    <property type="molecule type" value="Genomic_DNA"/>
</dbReference>
<evidence type="ECO:0000313" key="3">
    <source>
        <dbReference type="Proteomes" id="UP000521943"/>
    </source>
</evidence>
<reference evidence="2 3" key="1">
    <citation type="submission" date="2020-07" db="EMBL/GenBank/DDBJ databases">
        <title>Comparative genomics of pyrophilous fungi reveals a link between fire events and developmental genes.</title>
        <authorList>
            <consortium name="DOE Joint Genome Institute"/>
            <person name="Steindorff A.S."/>
            <person name="Carver A."/>
            <person name="Calhoun S."/>
            <person name="Stillman K."/>
            <person name="Liu H."/>
            <person name="Lipzen A."/>
            <person name="Pangilinan J."/>
            <person name="Labutti K."/>
            <person name="Bruns T.D."/>
            <person name="Grigoriev I.V."/>
        </authorList>
    </citation>
    <scope>NUCLEOTIDE SEQUENCE [LARGE SCALE GENOMIC DNA]</scope>
    <source>
        <strain evidence="2 3">CBS 144469</strain>
    </source>
</reference>
<gene>
    <name evidence="2" type="ORF">DFP72DRAFT_1167378</name>
</gene>
<dbReference type="InterPro" id="IPR000210">
    <property type="entry name" value="BTB/POZ_dom"/>
</dbReference>
<dbReference type="OrthoDB" id="3218112at2759"/>
<evidence type="ECO:0000313" key="2">
    <source>
        <dbReference type="EMBL" id="KAF6758525.1"/>
    </source>
</evidence>
<name>A0A8H6M882_9AGAR</name>
<accession>A0A8H6M882</accession>